<comment type="caution">
    <text evidence="2">The sequence shown here is derived from an EMBL/GenBank/DDBJ whole genome shotgun (WGS) entry which is preliminary data.</text>
</comment>
<protein>
    <submittedName>
        <fullName evidence="2">Uncharacterized protein</fullName>
    </submittedName>
</protein>
<dbReference type="EMBL" id="JACONV010000026">
    <property type="protein sequence ID" value="MBC3957717.1"/>
    <property type="molecule type" value="Genomic_DNA"/>
</dbReference>
<reference evidence="2 3" key="1">
    <citation type="submission" date="2020-08" db="EMBL/GenBank/DDBJ databases">
        <title>Putative novel bacterial strains isolated from necrotic wheat leaf tissues caused by Xanthomonas translucens.</title>
        <authorList>
            <person name="Tambong J.T."/>
        </authorList>
    </citation>
    <scope>NUCLEOTIDE SEQUENCE [LARGE SCALE GENOMIC DNA]</scope>
    <source>
        <strain evidence="2 3">DOAB 1067</strain>
    </source>
</reference>
<organism evidence="2 3">
    <name type="scientific">Pseudomonas triticifolii</name>
    <dbReference type="NCBI Taxonomy" id="2762592"/>
    <lineage>
        <taxon>Bacteria</taxon>
        <taxon>Pseudomonadati</taxon>
        <taxon>Pseudomonadota</taxon>
        <taxon>Gammaproteobacteria</taxon>
        <taxon>Pseudomonadales</taxon>
        <taxon>Pseudomonadaceae</taxon>
        <taxon>Pseudomonas</taxon>
    </lineage>
</organism>
<evidence type="ECO:0000313" key="2">
    <source>
        <dbReference type="EMBL" id="MBC3957717.1"/>
    </source>
</evidence>
<proteinExistence type="predicted"/>
<name>A0ABR7BKL2_9PSED</name>
<feature type="compositionally biased region" description="Basic residues" evidence="1">
    <location>
        <begin position="106"/>
        <end position="117"/>
    </location>
</feature>
<keyword evidence="3" id="KW-1185">Reference proteome</keyword>
<dbReference type="RefSeq" id="WP_187519807.1">
    <property type="nucleotide sequence ID" value="NZ_JACONV010000026.1"/>
</dbReference>
<sequence>MNKPFDMELFLSGVLTGAHATRERHIRQAKAIQAEIAECWDRDNPWTWQRKHLAWFLKKKKENKSNSTYYHYTLTVKLINIRLKPNTKKIGQSMVKIKKQQEIKASTKKRSNLNHAD</sequence>
<evidence type="ECO:0000256" key="1">
    <source>
        <dbReference type="SAM" id="MobiDB-lite"/>
    </source>
</evidence>
<feature type="region of interest" description="Disordered" evidence="1">
    <location>
        <begin position="98"/>
        <end position="117"/>
    </location>
</feature>
<gene>
    <name evidence="2" type="ORF">H8S56_22190</name>
</gene>
<dbReference type="Proteomes" id="UP000660131">
    <property type="component" value="Unassembled WGS sequence"/>
</dbReference>
<accession>A0ABR7BKL2</accession>
<evidence type="ECO:0000313" key="3">
    <source>
        <dbReference type="Proteomes" id="UP000660131"/>
    </source>
</evidence>